<dbReference type="Proteomes" id="UP000032430">
    <property type="component" value="Chromosome I"/>
</dbReference>
<keyword evidence="1" id="KW-0548">Nucleotidyltransferase</keyword>
<dbReference type="Pfam" id="PF02348">
    <property type="entry name" value="CTP_transf_3"/>
    <property type="match status" value="1"/>
</dbReference>
<dbReference type="RefSeq" id="WP_045097392.1">
    <property type="nucleotide sequence ID" value="NZ_LN614827.1"/>
</dbReference>
<dbReference type="EC" id="2.7.7.43" evidence="1"/>
<dbReference type="PANTHER" id="PTHR21485:SF6">
    <property type="entry name" value="N-ACYLNEURAMINATE CYTIDYLYLTRANSFERASE-RELATED"/>
    <property type="match status" value="1"/>
</dbReference>
<dbReference type="Gene3D" id="3.90.550.10">
    <property type="entry name" value="Spore Coat Polysaccharide Biosynthesis Protein SpsA, Chain A"/>
    <property type="match status" value="1"/>
</dbReference>
<dbReference type="OrthoDB" id="9805604at2"/>
<accession>A0A098G439</accession>
<dbReference type="AlphaFoldDB" id="A0A098G439"/>
<keyword evidence="1" id="KW-0808">Transferase</keyword>
<evidence type="ECO:0000313" key="2">
    <source>
        <dbReference type="Proteomes" id="UP000032430"/>
    </source>
</evidence>
<organism evidence="1 2">
    <name type="scientific">Legionella fallonii LLAP-10</name>
    <dbReference type="NCBI Taxonomy" id="1212491"/>
    <lineage>
        <taxon>Bacteria</taxon>
        <taxon>Pseudomonadati</taxon>
        <taxon>Pseudomonadota</taxon>
        <taxon>Gammaproteobacteria</taxon>
        <taxon>Legionellales</taxon>
        <taxon>Legionellaceae</taxon>
        <taxon>Legionella</taxon>
    </lineage>
</organism>
<keyword evidence="2" id="KW-1185">Reference proteome</keyword>
<dbReference type="PANTHER" id="PTHR21485">
    <property type="entry name" value="HAD SUPERFAMILY MEMBERS CMAS AND KDSC"/>
    <property type="match status" value="1"/>
</dbReference>
<dbReference type="CDD" id="cd02513">
    <property type="entry name" value="CMP-NeuAc_Synthase"/>
    <property type="match status" value="1"/>
</dbReference>
<name>A0A098G439_9GAMM</name>
<dbReference type="EMBL" id="LN614827">
    <property type="protein sequence ID" value="CEG56250.1"/>
    <property type="molecule type" value="Genomic_DNA"/>
</dbReference>
<protein>
    <submittedName>
        <fullName evidence="1">N-acylneuraminate cytidylyltransferase</fullName>
        <ecNumber evidence="1">2.7.7.43</ecNumber>
    </submittedName>
</protein>
<dbReference type="InterPro" id="IPR050793">
    <property type="entry name" value="CMP-NeuNAc_synthase"/>
</dbReference>
<dbReference type="SUPFAM" id="SSF53448">
    <property type="entry name" value="Nucleotide-diphospho-sugar transferases"/>
    <property type="match status" value="1"/>
</dbReference>
<gene>
    <name evidence="1" type="ORF">LFA_0803</name>
</gene>
<proteinExistence type="predicted"/>
<sequence length="227" mass="25166">MINEQKILAIIPARGGSKGLPGKNIYTFGGKPLIAWTIEAAKASLYIDRLILSSDDEDIINVAKSYECEVPFTRDPQLALDDTPSIDVVIDAINRCPGYDWILLLQPTSPLRVAHDIDEAIRCCMEQEADACVSVSEVKQSPYWMYTLSDSRTLKPVISSPIPARRQDLPPCYTLNGAIYLAKINSLLQSKTFILAKTVPYLLPEERAIDIDTLDDILLAESLLNSL</sequence>
<dbReference type="InterPro" id="IPR029044">
    <property type="entry name" value="Nucleotide-diphossugar_trans"/>
</dbReference>
<dbReference type="HOGENOM" id="CLU_042930_1_1_6"/>
<dbReference type="GO" id="GO:0008781">
    <property type="term" value="F:N-acylneuraminate cytidylyltransferase activity"/>
    <property type="evidence" value="ECO:0007669"/>
    <property type="project" value="UniProtKB-EC"/>
</dbReference>
<evidence type="ECO:0000313" key="1">
    <source>
        <dbReference type="EMBL" id="CEG56250.1"/>
    </source>
</evidence>
<dbReference type="KEGG" id="lfa:LFA_0803"/>
<dbReference type="STRING" id="1212491.LFA_0803"/>
<reference evidence="2" key="1">
    <citation type="submission" date="2014-09" db="EMBL/GenBank/DDBJ databases">
        <authorList>
            <person name="Gomez-Valero L."/>
        </authorList>
    </citation>
    <scope>NUCLEOTIDE SEQUENCE [LARGE SCALE GENOMIC DNA]</scope>
    <source>
        <strain evidence="2">ATCC700992</strain>
    </source>
</reference>
<dbReference type="InterPro" id="IPR003329">
    <property type="entry name" value="Cytidylyl_trans"/>
</dbReference>